<proteinExistence type="predicted"/>
<gene>
    <name evidence="2" type="ORF">FEM48_Zijuj09G0095300</name>
</gene>
<evidence type="ECO:0000313" key="3">
    <source>
        <dbReference type="Proteomes" id="UP000813462"/>
    </source>
</evidence>
<name>A0A978US80_ZIZJJ</name>
<feature type="signal peptide" evidence="1">
    <location>
        <begin position="1"/>
        <end position="17"/>
    </location>
</feature>
<accession>A0A978US80</accession>
<sequence length="230" mass="25486">MGVKTLLLLLGPSSSGAITNKEEGSRRRQPKVAPKVLPGGLDGEVWYLPLLSDKPIFVLHIITRFTNDWRERYISGKFSCNWEAHKPAIQAFIKMTLGELVRDSFFFFFLFKSQFSGNSYEGGNTNDDVGGSRTLLLFPGPSSMHNRQREGGSRRRQPKVAPVILPGGLDGEVWNLPVSVSIAAQNDVHGTYQFQFVLHIITSFTNVLLQDWREGEGTSVASSVARLGCS</sequence>
<evidence type="ECO:0000313" key="2">
    <source>
        <dbReference type="EMBL" id="KAH7517730.1"/>
    </source>
</evidence>
<organism evidence="2 3">
    <name type="scientific">Ziziphus jujuba var. spinosa</name>
    <dbReference type="NCBI Taxonomy" id="714518"/>
    <lineage>
        <taxon>Eukaryota</taxon>
        <taxon>Viridiplantae</taxon>
        <taxon>Streptophyta</taxon>
        <taxon>Embryophyta</taxon>
        <taxon>Tracheophyta</taxon>
        <taxon>Spermatophyta</taxon>
        <taxon>Magnoliopsida</taxon>
        <taxon>eudicotyledons</taxon>
        <taxon>Gunneridae</taxon>
        <taxon>Pentapetalae</taxon>
        <taxon>rosids</taxon>
        <taxon>fabids</taxon>
        <taxon>Rosales</taxon>
        <taxon>Rhamnaceae</taxon>
        <taxon>Paliureae</taxon>
        <taxon>Ziziphus</taxon>
    </lineage>
</organism>
<dbReference type="EMBL" id="JAEACU010000009">
    <property type="protein sequence ID" value="KAH7517730.1"/>
    <property type="molecule type" value="Genomic_DNA"/>
</dbReference>
<dbReference type="Proteomes" id="UP000813462">
    <property type="component" value="Unassembled WGS sequence"/>
</dbReference>
<protein>
    <submittedName>
        <fullName evidence="2">Uncharacterized protein</fullName>
    </submittedName>
</protein>
<keyword evidence="1" id="KW-0732">Signal</keyword>
<dbReference type="AlphaFoldDB" id="A0A978US80"/>
<evidence type="ECO:0000256" key="1">
    <source>
        <dbReference type="SAM" id="SignalP"/>
    </source>
</evidence>
<reference evidence="2" key="1">
    <citation type="journal article" date="2021" name="Front. Plant Sci.">
        <title>Chromosome-Scale Genome Assembly for Chinese Sour Jujube and Insights Into Its Genome Evolution and Domestication Signature.</title>
        <authorList>
            <person name="Shen L.-Y."/>
            <person name="Luo H."/>
            <person name="Wang X.-L."/>
            <person name="Wang X.-M."/>
            <person name="Qiu X.-J."/>
            <person name="Liu H."/>
            <person name="Zhou S.-S."/>
            <person name="Jia K.-H."/>
            <person name="Nie S."/>
            <person name="Bao Y.-T."/>
            <person name="Zhang R.-G."/>
            <person name="Yun Q.-Z."/>
            <person name="Chai Y.-H."/>
            <person name="Lu J.-Y."/>
            <person name="Li Y."/>
            <person name="Zhao S.-W."/>
            <person name="Mao J.-F."/>
            <person name="Jia S.-G."/>
            <person name="Mao Y.-M."/>
        </authorList>
    </citation>
    <scope>NUCLEOTIDE SEQUENCE</scope>
    <source>
        <strain evidence="2">AT0</strain>
        <tissue evidence="2">Leaf</tissue>
    </source>
</reference>
<comment type="caution">
    <text evidence="2">The sequence shown here is derived from an EMBL/GenBank/DDBJ whole genome shotgun (WGS) entry which is preliminary data.</text>
</comment>
<feature type="chain" id="PRO_5037064369" evidence="1">
    <location>
        <begin position="18"/>
        <end position="230"/>
    </location>
</feature>